<dbReference type="Proteomes" id="UP000177141">
    <property type="component" value="Unassembled WGS sequence"/>
</dbReference>
<evidence type="ECO:0000256" key="1">
    <source>
        <dbReference type="SAM" id="MobiDB-lite"/>
    </source>
</evidence>
<feature type="region of interest" description="Disordered" evidence="1">
    <location>
        <begin position="160"/>
        <end position="181"/>
    </location>
</feature>
<dbReference type="EMBL" id="MGAL01000039">
    <property type="protein sequence ID" value="OGK46815.1"/>
    <property type="molecule type" value="Genomic_DNA"/>
</dbReference>
<gene>
    <name evidence="2" type="ORF">A3A93_06160</name>
</gene>
<protein>
    <submittedName>
        <fullName evidence="2">Uncharacterized protein</fullName>
    </submittedName>
</protein>
<comment type="caution">
    <text evidence="2">The sequence shown here is derived from an EMBL/GenBank/DDBJ whole genome shotgun (WGS) entry which is preliminary data.</text>
</comment>
<reference evidence="2 3" key="1">
    <citation type="journal article" date="2016" name="Nat. Commun.">
        <title>Thousands of microbial genomes shed light on interconnected biogeochemical processes in an aquifer system.</title>
        <authorList>
            <person name="Anantharaman K."/>
            <person name="Brown C.T."/>
            <person name="Hug L.A."/>
            <person name="Sharon I."/>
            <person name="Castelle C.J."/>
            <person name="Probst A.J."/>
            <person name="Thomas B.C."/>
            <person name="Singh A."/>
            <person name="Wilkins M.J."/>
            <person name="Karaoz U."/>
            <person name="Brodie E.L."/>
            <person name="Williams K.H."/>
            <person name="Hubbard S.S."/>
            <person name="Banfield J.F."/>
        </authorList>
    </citation>
    <scope>NUCLEOTIDE SEQUENCE [LARGE SCALE GENOMIC DNA]</scope>
</reference>
<dbReference type="STRING" id="1802061.A3A93_06160"/>
<dbReference type="AlphaFoldDB" id="A0A1F7ITX2"/>
<accession>A0A1F7ITX2</accession>
<evidence type="ECO:0000313" key="2">
    <source>
        <dbReference type="EMBL" id="OGK46815.1"/>
    </source>
</evidence>
<proteinExistence type="predicted"/>
<sequence>MVFKTNLSQINKKARALLGWSSLLWYLLFLGYVSLGAGTGHFYSQNLKPIENVLSAMAKGFISSFENEPSSLKPYDRYINVEINNELNTSTKSNSESPQPTVIRYTYPTIKPGELGSDEWSTNFWKDYNDTKQNIENSKINNEQFQSDFDQRVSEMNAEYEQNVNKAKEEQQQRIDQMNQE</sequence>
<evidence type="ECO:0000313" key="3">
    <source>
        <dbReference type="Proteomes" id="UP000177141"/>
    </source>
</evidence>
<organism evidence="2 3">
    <name type="scientific">Candidatus Roizmanbacteria bacterium RIFCSPLOWO2_01_FULL_38_12</name>
    <dbReference type="NCBI Taxonomy" id="1802061"/>
    <lineage>
        <taxon>Bacteria</taxon>
        <taxon>Candidatus Roizmaniibacteriota</taxon>
    </lineage>
</organism>
<name>A0A1F7ITX2_9BACT</name>